<feature type="transmembrane region" description="Helical" evidence="1">
    <location>
        <begin position="64"/>
        <end position="86"/>
    </location>
</feature>
<evidence type="ECO:0000313" key="3">
    <source>
        <dbReference type="Proteomes" id="UP000078492"/>
    </source>
</evidence>
<dbReference type="AlphaFoldDB" id="A0A195DM26"/>
<dbReference type="EMBL" id="KQ980734">
    <property type="protein sequence ID" value="KYN13891.1"/>
    <property type="molecule type" value="Genomic_DNA"/>
</dbReference>
<evidence type="ECO:0000313" key="2">
    <source>
        <dbReference type="EMBL" id="KYN13891.1"/>
    </source>
</evidence>
<dbReference type="Proteomes" id="UP000078492">
    <property type="component" value="Unassembled WGS sequence"/>
</dbReference>
<reference evidence="2 3" key="1">
    <citation type="submission" date="2015-09" db="EMBL/GenBank/DDBJ databases">
        <title>Trachymyrmex cornetzi WGS genome.</title>
        <authorList>
            <person name="Nygaard S."/>
            <person name="Hu H."/>
            <person name="Boomsma J."/>
            <person name="Zhang G."/>
        </authorList>
    </citation>
    <scope>NUCLEOTIDE SEQUENCE [LARGE SCALE GENOMIC DNA]</scope>
    <source>
        <strain evidence="2">Tcor2-1</strain>
        <tissue evidence="2">Whole body</tissue>
    </source>
</reference>
<keyword evidence="3" id="KW-1185">Reference proteome</keyword>
<accession>A0A195DM26</accession>
<sequence length="94" mass="11058">MNEPQPVRRVARFTSGVPFKLSDSSYSPRAIIVYYSRVSRECPVRGDATFERRRRSGRDIGHRWSNLAVNIIFYLCVKLTFFLLVFKSFYLTMI</sequence>
<protein>
    <submittedName>
        <fullName evidence="2">Uncharacterized protein</fullName>
    </submittedName>
</protein>
<name>A0A195DM26_9HYME</name>
<organism evidence="2 3">
    <name type="scientific">Trachymyrmex cornetzi</name>
    <dbReference type="NCBI Taxonomy" id="471704"/>
    <lineage>
        <taxon>Eukaryota</taxon>
        <taxon>Metazoa</taxon>
        <taxon>Ecdysozoa</taxon>
        <taxon>Arthropoda</taxon>
        <taxon>Hexapoda</taxon>
        <taxon>Insecta</taxon>
        <taxon>Pterygota</taxon>
        <taxon>Neoptera</taxon>
        <taxon>Endopterygota</taxon>
        <taxon>Hymenoptera</taxon>
        <taxon>Apocrita</taxon>
        <taxon>Aculeata</taxon>
        <taxon>Formicoidea</taxon>
        <taxon>Formicidae</taxon>
        <taxon>Myrmicinae</taxon>
        <taxon>Trachymyrmex</taxon>
    </lineage>
</organism>
<proteinExistence type="predicted"/>
<keyword evidence="1" id="KW-1133">Transmembrane helix</keyword>
<keyword evidence="1" id="KW-0812">Transmembrane</keyword>
<keyword evidence="1" id="KW-0472">Membrane</keyword>
<evidence type="ECO:0000256" key="1">
    <source>
        <dbReference type="SAM" id="Phobius"/>
    </source>
</evidence>
<gene>
    <name evidence="2" type="ORF">ALC57_13965</name>
</gene>